<feature type="region of interest" description="Disordered" evidence="1">
    <location>
        <begin position="1"/>
        <end position="29"/>
    </location>
</feature>
<accession>A0A9P6ZTV1</accession>
<keyword evidence="4" id="KW-1185">Reference proteome</keyword>
<protein>
    <submittedName>
        <fullName evidence="3">Uncharacterized protein</fullName>
    </submittedName>
</protein>
<sequence length="232" mass="25939">MYKEKTKIACRSSENDPIQLDEDSHSDDYNPVVPRGSQLLMSHRVLFIPVINHAASSMPAKYFDGSNLKEIPNDFTLKDNAYYIRQTSNQDRLNIDMLLICHIRPANISGTETVNFLSMRGAKGSHLKAVCNMMQSPLEVAVSTSEMHKFSIIRSVWLMVHPSKQSNIYKTVDLSIFLVSTIIVGVVTWLLGLPTSNTASQASLELHTIVKPMLDKGSNKKAKKFLLGQAFI</sequence>
<reference evidence="3" key="1">
    <citation type="journal article" date="2020" name="New Phytol.">
        <title>Comparative genomics reveals dynamic genome evolution in host specialist ectomycorrhizal fungi.</title>
        <authorList>
            <person name="Lofgren L.A."/>
            <person name="Nguyen N.H."/>
            <person name="Vilgalys R."/>
            <person name="Ruytinx J."/>
            <person name="Liao H.L."/>
            <person name="Branco S."/>
            <person name="Kuo A."/>
            <person name="LaButti K."/>
            <person name="Lipzen A."/>
            <person name="Andreopoulos W."/>
            <person name="Pangilinan J."/>
            <person name="Riley R."/>
            <person name="Hundley H."/>
            <person name="Na H."/>
            <person name="Barry K."/>
            <person name="Grigoriev I.V."/>
            <person name="Stajich J.E."/>
            <person name="Kennedy P.G."/>
        </authorList>
    </citation>
    <scope>NUCLEOTIDE SEQUENCE</scope>
    <source>
        <strain evidence="3">DOB743</strain>
    </source>
</reference>
<name>A0A9P6ZTV1_9AGAM</name>
<proteinExistence type="predicted"/>
<evidence type="ECO:0000313" key="3">
    <source>
        <dbReference type="EMBL" id="KAG1776135.1"/>
    </source>
</evidence>
<comment type="caution">
    <text evidence="3">The sequence shown here is derived from an EMBL/GenBank/DDBJ whole genome shotgun (WGS) entry which is preliminary data.</text>
</comment>
<evidence type="ECO:0000313" key="4">
    <source>
        <dbReference type="Proteomes" id="UP000714275"/>
    </source>
</evidence>
<evidence type="ECO:0000256" key="1">
    <source>
        <dbReference type="SAM" id="MobiDB-lite"/>
    </source>
</evidence>
<organism evidence="3 4">
    <name type="scientific">Suillus placidus</name>
    <dbReference type="NCBI Taxonomy" id="48579"/>
    <lineage>
        <taxon>Eukaryota</taxon>
        <taxon>Fungi</taxon>
        <taxon>Dikarya</taxon>
        <taxon>Basidiomycota</taxon>
        <taxon>Agaricomycotina</taxon>
        <taxon>Agaricomycetes</taxon>
        <taxon>Agaricomycetidae</taxon>
        <taxon>Boletales</taxon>
        <taxon>Suillineae</taxon>
        <taxon>Suillaceae</taxon>
        <taxon>Suillus</taxon>
    </lineage>
</organism>
<dbReference type="EMBL" id="JABBWD010000028">
    <property type="protein sequence ID" value="KAG1776135.1"/>
    <property type="molecule type" value="Genomic_DNA"/>
</dbReference>
<feature type="transmembrane region" description="Helical" evidence="2">
    <location>
        <begin position="174"/>
        <end position="193"/>
    </location>
</feature>
<gene>
    <name evidence="3" type="ORF">EV702DRAFT_1046305</name>
</gene>
<evidence type="ECO:0000256" key="2">
    <source>
        <dbReference type="SAM" id="Phobius"/>
    </source>
</evidence>
<dbReference type="Proteomes" id="UP000714275">
    <property type="component" value="Unassembled WGS sequence"/>
</dbReference>
<keyword evidence="2" id="KW-0472">Membrane</keyword>
<keyword evidence="2" id="KW-1133">Transmembrane helix</keyword>
<dbReference type="AlphaFoldDB" id="A0A9P6ZTV1"/>
<keyword evidence="2" id="KW-0812">Transmembrane</keyword>